<dbReference type="KEGG" id="hsd:SD1D_0904"/>
<reference evidence="3" key="1">
    <citation type="submission" date="2015-09" db="EMBL/GenBank/DDBJ databases">
        <authorList>
            <person name="Wibberg D."/>
        </authorList>
    </citation>
    <scope>NUCLEOTIDE SEQUENCE [LARGE SCALE GENOMIC DNA]</scope>
    <source>
        <strain evidence="3">SD1D</strain>
    </source>
</reference>
<evidence type="ECO:0000313" key="2">
    <source>
        <dbReference type="EMBL" id="CUH92451.1"/>
    </source>
</evidence>
<feature type="domain" description="Alpha-L-glutamate ligase-related protein ATP-grasp" evidence="1">
    <location>
        <begin position="97"/>
        <end position="338"/>
    </location>
</feature>
<keyword evidence="3" id="KW-1185">Reference proteome</keyword>
<sequence length="370" mass="42434">MGINQAGRWEKFCKTIYQSVDLYAEAKKAQKNCRRSLATIKGGFRGSNKLFRQQVLSFWSRYNIKPKKMWYDLYCYKDKEYDPRYIPEDIYWRIIYPTLNKTSFRHAYTDKCFYKQLFPYLKQPRTILRNSNNCFYDGLGNIISFAQAKAILESEKQFVLKPAIYSGEGVDIFFYDKEEHMDIDFDNLLKLYNSDYIVQDIVSQHKTLADIHPKSLNTIRVISFLFQGEVYISSAILRMGVGGSRLDNVSAGGLACPIKNDGRLSDNAINRKSQWVSSHPGGTVFSEITIPSYVKVLDAIKRAHKDIPHFRIIGWDFSIDEVGDPVLIEYNGAPGMNQVSCGPLFGDLTESVLNEIFLEETMVATNVAIN</sequence>
<accession>A0A0K8J463</accession>
<dbReference type="OrthoDB" id="8736147at2"/>
<dbReference type="SUPFAM" id="SSF56059">
    <property type="entry name" value="Glutathione synthetase ATP-binding domain-like"/>
    <property type="match status" value="1"/>
</dbReference>
<dbReference type="AlphaFoldDB" id="A0A0K8J463"/>
<proteinExistence type="predicted"/>
<dbReference type="Proteomes" id="UP000196053">
    <property type="component" value="Chromosome I"/>
</dbReference>
<dbReference type="Gene3D" id="3.30.470.20">
    <property type="entry name" value="ATP-grasp fold, B domain"/>
    <property type="match status" value="1"/>
</dbReference>
<evidence type="ECO:0000259" key="1">
    <source>
        <dbReference type="Pfam" id="PF14397"/>
    </source>
</evidence>
<organism evidence="2 3">
    <name type="scientific">Herbinix luporum</name>
    <dbReference type="NCBI Taxonomy" id="1679721"/>
    <lineage>
        <taxon>Bacteria</taxon>
        <taxon>Bacillati</taxon>
        <taxon>Bacillota</taxon>
        <taxon>Clostridia</taxon>
        <taxon>Lachnospirales</taxon>
        <taxon>Lachnospiraceae</taxon>
        <taxon>Herbinix</taxon>
    </lineage>
</organism>
<evidence type="ECO:0000313" key="3">
    <source>
        <dbReference type="Proteomes" id="UP000196053"/>
    </source>
</evidence>
<gene>
    <name evidence="2" type="ORF">SD1D_0904</name>
</gene>
<dbReference type="Pfam" id="PF14397">
    <property type="entry name" value="ATPgrasp_ST"/>
    <property type="match status" value="1"/>
</dbReference>
<dbReference type="RefSeq" id="WP_058257817.1">
    <property type="nucleotide sequence ID" value="NZ_DUPS01000036.1"/>
</dbReference>
<name>A0A0K8J463_9FIRM</name>
<dbReference type="InterPro" id="IPR039523">
    <property type="entry name" value="RimK-rel_E_lig_ATP-grasp"/>
</dbReference>
<protein>
    <recommendedName>
        <fullName evidence="1">Alpha-L-glutamate ligase-related protein ATP-grasp domain-containing protein</fullName>
    </recommendedName>
</protein>
<dbReference type="EMBL" id="LN879430">
    <property type="protein sequence ID" value="CUH92451.1"/>
    <property type="molecule type" value="Genomic_DNA"/>
</dbReference>